<evidence type="ECO:0000313" key="2">
    <source>
        <dbReference type="EMBL" id="TFK42346.1"/>
    </source>
</evidence>
<organism evidence="2 3">
    <name type="scientific">Crucibulum laeve</name>
    <dbReference type="NCBI Taxonomy" id="68775"/>
    <lineage>
        <taxon>Eukaryota</taxon>
        <taxon>Fungi</taxon>
        <taxon>Dikarya</taxon>
        <taxon>Basidiomycota</taxon>
        <taxon>Agaricomycotina</taxon>
        <taxon>Agaricomycetes</taxon>
        <taxon>Agaricomycetidae</taxon>
        <taxon>Agaricales</taxon>
        <taxon>Agaricineae</taxon>
        <taxon>Nidulariaceae</taxon>
        <taxon>Crucibulum</taxon>
    </lineage>
</organism>
<proteinExistence type="predicted"/>
<dbReference type="AlphaFoldDB" id="A0A5C3MD68"/>
<dbReference type="OrthoDB" id="198787at2759"/>
<evidence type="ECO:0000313" key="3">
    <source>
        <dbReference type="Proteomes" id="UP000308652"/>
    </source>
</evidence>
<dbReference type="STRING" id="68775.A0A5C3MD68"/>
<dbReference type="Pfam" id="PF17171">
    <property type="entry name" value="GST_C_6"/>
    <property type="match status" value="1"/>
</dbReference>
<protein>
    <recommendedName>
        <fullName evidence="1">Metaxin glutathione S-transferase domain-containing protein</fullName>
    </recommendedName>
</protein>
<sequence>MSSILKLPAPVASFFSLFPLHTYPAIPVPSKKPIKTPTLWIAPPLPAPASSPDTPPSPLSADVECLKWQAYLALRSVNHIKVRWDISAEGGIDARLPNLHVPMDQSLELPELRKTEGAEDGELLAKAMIPTWVDARLGVDSAEDPLEGYKDELARDESRAWVSVLEGDVHAALIIHEPTPSYINHLLYGPPSSSTVDPLQTILSPPPAPLTGFTSLLPPKGTRISRSAILTKYRDAISALAERLGTDKWLLGSSEPTPLDALAFAYLHCILQADDIIRTEVTRRVNLVAWEYRVRCIVRDAFILP</sequence>
<dbReference type="EMBL" id="ML213592">
    <property type="protein sequence ID" value="TFK42346.1"/>
    <property type="molecule type" value="Genomic_DNA"/>
</dbReference>
<gene>
    <name evidence="2" type="ORF">BDQ12DRAFT_719226</name>
</gene>
<feature type="domain" description="Metaxin glutathione S-transferase" evidence="1">
    <location>
        <begin position="234"/>
        <end position="293"/>
    </location>
</feature>
<reference evidence="2 3" key="1">
    <citation type="journal article" date="2019" name="Nat. Ecol. Evol.">
        <title>Megaphylogeny resolves global patterns of mushroom evolution.</title>
        <authorList>
            <person name="Varga T."/>
            <person name="Krizsan K."/>
            <person name="Foldi C."/>
            <person name="Dima B."/>
            <person name="Sanchez-Garcia M."/>
            <person name="Sanchez-Ramirez S."/>
            <person name="Szollosi G.J."/>
            <person name="Szarkandi J.G."/>
            <person name="Papp V."/>
            <person name="Albert L."/>
            <person name="Andreopoulos W."/>
            <person name="Angelini C."/>
            <person name="Antonin V."/>
            <person name="Barry K.W."/>
            <person name="Bougher N.L."/>
            <person name="Buchanan P."/>
            <person name="Buyck B."/>
            <person name="Bense V."/>
            <person name="Catcheside P."/>
            <person name="Chovatia M."/>
            <person name="Cooper J."/>
            <person name="Damon W."/>
            <person name="Desjardin D."/>
            <person name="Finy P."/>
            <person name="Geml J."/>
            <person name="Haridas S."/>
            <person name="Hughes K."/>
            <person name="Justo A."/>
            <person name="Karasinski D."/>
            <person name="Kautmanova I."/>
            <person name="Kiss B."/>
            <person name="Kocsube S."/>
            <person name="Kotiranta H."/>
            <person name="LaButti K.M."/>
            <person name="Lechner B.E."/>
            <person name="Liimatainen K."/>
            <person name="Lipzen A."/>
            <person name="Lukacs Z."/>
            <person name="Mihaltcheva S."/>
            <person name="Morgado L.N."/>
            <person name="Niskanen T."/>
            <person name="Noordeloos M.E."/>
            <person name="Ohm R.A."/>
            <person name="Ortiz-Santana B."/>
            <person name="Ovrebo C."/>
            <person name="Racz N."/>
            <person name="Riley R."/>
            <person name="Savchenko A."/>
            <person name="Shiryaev A."/>
            <person name="Soop K."/>
            <person name="Spirin V."/>
            <person name="Szebenyi C."/>
            <person name="Tomsovsky M."/>
            <person name="Tulloss R.E."/>
            <person name="Uehling J."/>
            <person name="Grigoriev I.V."/>
            <person name="Vagvolgyi C."/>
            <person name="Papp T."/>
            <person name="Martin F.M."/>
            <person name="Miettinen O."/>
            <person name="Hibbett D.S."/>
            <person name="Nagy L.G."/>
        </authorList>
    </citation>
    <scope>NUCLEOTIDE SEQUENCE [LARGE SCALE GENOMIC DNA]</scope>
    <source>
        <strain evidence="2 3">CBS 166.37</strain>
    </source>
</reference>
<dbReference type="InterPro" id="IPR033468">
    <property type="entry name" value="Metaxin_GST"/>
</dbReference>
<keyword evidence="3" id="KW-1185">Reference proteome</keyword>
<evidence type="ECO:0000259" key="1">
    <source>
        <dbReference type="Pfam" id="PF17171"/>
    </source>
</evidence>
<name>A0A5C3MD68_9AGAR</name>
<accession>A0A5C3MD68</accession>
<dbReference type="Proteomes" id="UP000308652">
    <property type="component" value="Unassembled WGS sequence"/>
</dbReference>